<feature type="non-terminal residue" evidence="1">
    <location>
        <position position="1"/>
    </location>
</feature>
<organism evidence="1 2">
    <name type="scientific">Scutellospora calospora</name>
    <dbReference type="NCBI Taxonomy" id="85575"/>
    <lineage>
        <taxon>Eukaryota</taxon>
        <taxon>Fungi</taxon>
        <taxon>Fungi incertae sedis</taxon>
        <taxon>Mucoromycota</taxon>
        <taxon>Glomeromycotina</taxon>
        <taxon>Glomeromycetes</taxon>
        <taxon>Diversisporales</taxon>
        <taxon>Gigasporaceae</taxon>
        <taxon>Scutellospora</taxon>
    </lineage>
</organism>
<protein>
    <submittedName>
        <fullName evidence="1">1649_t:CDS:1</fullName>
    </submittedName>
</protein>
<reference evidence="1" key="1">
    <citation type="submission" date="2021-06" db="EMBL/GenBank/DDBJ databases">
        <authorList>
            <person name="Kallberg Y."/>
            <person name="Tangrot J."/>
            <person name="Rosling A."/>
        </authorList>
    </citation>
    <scope>NUCLEOTIDE SEQUENCE</scope>
    <source>
        <strain evidence="1">AU212A</strain>
    </source>
</reference>
<name>A0ACA9MGD9_9GLOM</name>
<sequence length="52" mass="6121">NDLNPKWNEVHYLPVRSIGDKFILKVMDFNVLTKDKPLGHCHFEVTNELVKK</sequence>
<feature type="non-terminal residue" evidence="1">
    <location>
        <position position="52"/>
    </location>
</feature>
<proteinExistence type="predicted"/>
<keyword evidence="2" id="KW-1185">Reference proteome</keyword>
<evidence type="ECO:0000313" key="2">
    <source>
        <dbReference type="Proteomes" id="UP000789860"/>
    </source>
</evidence>
<comment type="caution">
    <text evidence="1">The sequence shown here is derived from an EMBL/GenBank/DDBJ whole genome shotgun (WGS) entry which is preliminary data.</text>
</comment>
<gene>
    <name evidence="1" type="ORF">SCALOS_LOCUS6434</name>
</gene>
<evidence type="ECO:0000313" key="1">
    <source>
        <dbReference type="EMBL" id="CAG8587060.1"/>
    </source>
</evidence>
<dbReference type="Proteomes" id="UP000789860">
    <property type="component" value="Unassembled WGS sequence"/>
</dbReference>
<dbReference type="EMBL" id="CAJVPM010012272">
    <property type="protein sequence ID" value="CAG8587060.1"/>
    <property type="molecule type" value="Genomic_DNA"/>
</dbReference>
<accession>A0ACA9MGD9</accession>